<dbReference type="GO" id="GO:0016787">
    <property type="term" value="F:hydrolase activity"/>
    <property type="evidence" value="ECO:0007669"/>
    <property type="project" value="UniProtKB-KW"/>
</dbReference>
<evidence type="ECO:0000256" key="7">
    <source>
        <dbReference type="ARBA" id="ARBA00023002"/>
    </source>
</evidence>
<evidence type="ECO:0000256" key="6">
    <source>
        <dbReference type="ARBA" id="ARBA00023001"/>
    </source>
</evidence>
<evidence type="ECO:0000256" key="11">
    <source>
        <dbReference type="ARBA" id="ARBA00023277"/>
    </source>
</evidence>
<feature type="domain" description="Auxiliary Activity family 9 catalytic" evidence="18">
    <location>
        <begin position="20"/>
        <end position="230"/>
    </location>
</feature>
<dbReference type="Pfam" id="PF03443">
    <property type="entry name" value="AA9"/>
    <property type="match status" value="1"/>
</dbReference>
<dbReference type="GO" id="GO:0005576">
    <property type="term" value="C:extracellular region"/>
    <property type="evidence" value="ECO:0007669"/>
    <property type="project" value="UniProtKB-SubCell"/>
</dbReference>
<dbReference type="GO" id="GO:0030245">
    <property type="term" value="P:cellulose catabolic process"/>
    <property type="evidence" value="ECO:0007669"/>
    <property type="project" value="UniProtKB-KW"/>
</dbReference>
<evidence type="ECO:0000256" key="4">
    <source>
        <dbReference type="ARBA" id="ARBA00022723"/>
    </source>
</evidence>
<comment type="caution">
    <text evidence="19">The sequence shown here is derived from an EMBL/GenBank/DDBJ whole genome shotgun (WGS) entry which is preliminary data.</text>
</comment>
<keyword evidence="8" id="KW-0186">Copper</keyword>
<evidence type="ECO:0000256" key="10">
    <source>
        <dbReference type="ARBA" id="ARBA00023157"/>
    </source>
</evidence>
<evidence type="ECO:0000256" key="9">
    <source>
        <dbReference type="ARBA" id="ARBA00023033"/>
    </source>
</evidence>
<keyword evidence="19" id="KW-0378">Hydrolase</keyword>
<keyword evidence="12" id="KW-0624">Polysaccharide degradation</keyword>
<protein>
    <recommendedName>
        <fullName evidence="15">lytic cellulose monooxygenase (C4-dehydrogenating)</fullName>
        <ecNumber evidence="15">1.14.99.56</ecNumber>
    </recommendedName>
</protein>
<feature type="region of interest" description="Disordered" evidence="16">
    <location>
        <begin position="320"/>
        <end position="343"/>
    </location>
</feature>
<dbReference type="PANTHER" id="PTHR33353:SF10">
    <property type="entry name" value="ENDO-BETA-1,4-GLUCANASE D"/>
    <property type="match status" value="1"/>
</dbReference>
<dbReference type="Gene3D" id="2.70.50.70">
    <property type="match status" value="1"/>
</dbReference>
<keyword evidence="11" id="KW-0119">Carbohydrate metabolism</keyword>
<sequence>MFAQLALLSLAAFAPLVAAHGTLSGVWIDGKHYPAPMPLENPAQYIVRSVNSVDPVKGTNNPDLNCGHNAQKAGLVADAAPGSTVALSWRNGEGGTWVHRVGGVVNFMASCGNGGCATFDSAKAEFFKVSELGKYPGTDNWYMADLTTGPNGTTSFTIPPTLPAGEYLIRHDLIAMHNGLSEGGVEFYPACIQIRLSAPSRTASAIPSGKEVVTFPGGYSPTEPGVLDPNVFNPGSVYTPPGPPLAAIAVADPNGSTSGGSSSTSGSDAPTGTIVASSSSTTPGSSSPTPTSTGGGCGGSRQKKRVIKRIVQQGPLIKRHANKAAHKRQELPSKKRAPAPTAVVPVQERTFAVRSRVMRGI</sequence>
<evidence type="ECO:0000256" key="8">
    <source>
        <dbReference type="ARBA" id="ARBA00023008"/>
    </source>
</evidence>
<proteinExistence type="inferred from homology"/>
<dbReference type="InParanoid" id="G4TU21"/>
<feature type="signal peptide" evidence="17">
    <location>
        <begin position="1"/>
        <end position="19"/>
    </location>
</feature>
<keyword evidence="20" id="KW-1185">Reference proteome</keyword>
<evidence type="ECO:0000256" key="3">
    <source>
        <dbReference type="ARBA" id="ARBA00022525"/>
    </source>
</evidence>
<evidence type="ECO:0000256" key="17">
    <source>
        <dbReference type="SAM" id="SignalP"/>
    </source>
</evidence>
<comment type="subcellular location">
    <subcellularLocation>
        <location evidence="2">Secreted</location>
    </subcellularLocation>
</comment>
<keyword evidence="9" id="KW-0503">Monooxygenase</keyword>
<organism evidence="19 20">
    <name type="scientific">Serendipita indica (strain DSM 11827)</name>
    <name type="common">Root endophyte fungus</name>
    <name type="synonym">Piriformospora indica</name>
    <dbReference type="NCBI Taxonomy" id="1109443"/>
    <lineage>
        <taxon>Eukaryota</taxon>
        <taxon>Fungi</taxon>
        <taxon>Dikarya</taxon>
        <taxon>Basidiomycota</taxon>
        <taxon>Agaricomycotina</taxon>
        <taxon>Agaricomycetes</taxon>
        <taxon>Sebacinales</taxon>
        <taxon>Serendipitaceae</taxon>
        <taxon>Serendipita</taxon>
    </lineage>
</organism>
<dbReference type="Proteomes" id="UP000007148">
    <property type="component" value="Unassembled WGS sequence"/>
</dbReference>
<dbReference type="EMBL" id="CAFZ01000358">
    <property type="protein sequence ID" value="CCA74814.1"/>
    <property type="molecule type" value="Genomic_DNA"/>
</dbReference>
<feature type="compositionally biased region" description="Low complexity" evidence="16">
    <location>
        <begin position="255"/>
        <end position="267"/>
    </location>
</feature>
<keyword evidence="7" id="KW-0560">Oxidoreductase</keyword>
<dbReference type="AlphaFoldDB" id="G4TU21"/>
<evidence type="ECO:0000256" key="5">
    <source>
        <dbReference type="ARBA" id="ARBA00022729"/>
    </source>
</evidence>
<gene>
    <name evidence="19" type="ORF">PIIN_08783</name>
</gene>
<keyword evidence="10" id="KW-1015">Disulfide bond</keyword>
<keyword evidence="3" id="KW-0964">Secreted</keyword>
<dbReference type="HOGENOM" id="CLU_031730_2_1_1"/>
<keyword evidence="6" id="KW-0136">Cellulose degradation</keyword>
<feature type="region of interest" description="Disordered" evidence="16">
    <location>
        <begin position="243"/>
        <end position="303"/>
    </location>
</feature>
<evidence type="ECO:0000313" key="20">
    <source>
        <dbReference type="Proteomes" id="UP000007148"/>
    </source>
</evidence>
<dbReference type="CDD" id="cd21175">
    <property type="entry name" value="LPMO_AA9"/>
    <property type="match status" value="1"/>
</dbReference>
<comment type="catalytic activity">
    <reaction evidence="14">
        <text>[(1-&gt;4)-beta-D-glucosyl]n+m + reduced acceptor + O2 = 4-dehydro-beta-D-glucosyl-[(1-&gt;4)-beta-D-glucosyl]n-1 + [(1-&gt;4)-beta-D-glucosyl]m + acceptor + H2O.</text>
        <dbReference type="EC" id="1.14.99.56"/>
    </reaction>
</comment>
<evidence type="ECO:0000256" key="12">
    <source>
        <dbReference type="ARBA" id="ARBA00023326"/>
    </source>
</evidence>
<evidence type="ECO:0000256" key="16">
    <source>
        <dbReference type="SAM" id="MobiDB-lite"/>
    </source>
</evidence>
<evidence type="ECO:0000259" key="18">
    <source>
        <dbReference type="Pfam" id="PF03443"/>
    </source>
</evidence>
<evidence type="ECO:0000256" key="2">
    <source>
        <dbReference type="ARBA" id="ARBA00004613"/>
    </source>
</evidence>
<dbReference type="STRING" id="1109443.G4TU21"/>
<dbReference type="eggNOG" id="ENOG502SKJ0">
    <property type="taxonomic scope" value="Eukaryota"/>
</dbReference>
<dbReference type="GO" id="GO:0046872">
    <property type="term" value="F:metal ion binding"/>
    <property type="evidence" value="ECO:0007669"/>
    <property type="project" value="UniProtKB-KW"/>
</dbReference>
<dbReference type="InterPro" id="IPR049892">
    <property type="entry name" value="AA9"/>
</dbReference>
<dbReference type="InterPro" id="IPR005103">
    <property type="entry name" value="AA9_LPMO"/>
</dbReference>
<feature type="chain" id="PRO_5003469113" description="lytic cellulose monooxygenase (C4-dehydrogenating)" evidence="17">
    <location>
        <begin position="20"/>
        <end position="361"/>
    </location>
</feature>
<evidence type="ECO:0000256" key="1">
    <source>
        <dbReference type="ARBA" id="ARBA00001973"/>
    </source>
</evidence>
<evidence type="ECO:0000256" key="14">
    <source>
        <dbReference type="ARBA" id="ARBA00045077"/>
    </source>
</evidence>
<comment type="cofactor">
    <cofactor evidence="1">
        <name>Cu(2+)</name>
        <dbReference type="ChEBI" id="CHEBI:29036"/>
    </cofactor>
</comment>
<evidence type="ECO:0000256" key="13">
    <source>
        <dbReference type="ARBA" id="ARBA00044502"/>
    </source>
</evidence>
<keyword evidence="5 17" id="KW-0732">Signal</keyword>
<evidence type="ECO:0000313" key="19">
    <source>
        <dbReference type="EMBL" id="CCA74814.1"/>
    </source>
</evidence>
<dbReference type="OMA" id="QKWPHNT"/>
<dbReference type="OrthoDB" id="4849160at2759"/>
<dbReference type="PANTHER" id="PTHR33353">
    <property type="entry name" value="PUTATIVE (AFU_ORTHOLOGUE AFUA_1G12560)-RELATED"/>
    <property type="match status" value="1"/>
</dbReference>
<comment type="similarity">
    <text evidence="13">Belongs to the polysaccharide monooxygenase AA9 family.</text>
</comment>
<accession>G4TU21</accession>
<dbReference type="GO" id="GO:0004497">
    <property type="term" value="F:monooxygenase activity"/>
    <property type="evidence" value="ECO:0007669"/>
    <property type="project" value="UniProtKB-KW"/>
</dbReference>
<feature type="compositionally biased region" description="Low complexity" evidence="16">
    <location>
        <begin position="277"/>
        <end position="292"/>
    </location>
</feature>
<name>G4TU21_SERID</name>
<reference evidence="19 20" key="1">
    <citation type="journal article" date="2011" name="PLoS Pathog.">
        <title>Endophytic Life Strategies Decoded by Genome and Transcriptome Analyses of the Mutualistic Root Symbiont Piriformospora indica.</title>
        <authorList>
            <person name="Zuccaro A."/>
            <person name="Lahrmann U."/>
            <person name="Guldener U."/>
            <person name="Langen G."/>
            <person name="Pfiffi S."/>
            <person name="Biedenkopf D."/>
            <person name="Wong P."/>
            <person name="Samans B."/>
            <person name="Grimm C."/>
            <person name="Basiewicz M."/>
            <person name="Murat C."/>
            <person name="Martin F."/>
            <person name="Kogel K.H."/>
        </authorList>
    </citation>
    <scope>NUCLEOTIDE SEQUENCE [LARGE SCALE GENOMIC DNA]</scope>
    <source>
        <strain evidence="19 20">DSM 11827</strain>
    </source>
</reference>
<keyword evidence="4" id="KW-0479">Metal-binding</keyword>
<evidence type="ECO:0000256" key="15">
    <source>
        <dbReference type="ARBA" id="ARBA00047174"/>
    </source>
</evidence>
<dbReference type="EC" id="1.14.99.56" evidence="15"/>